<keyword evidence="1" id="KW-1133">Transmembrane helix</keyword>
<evidence type="ECO:0000313" key="2">
    <source>
        <dbReference type="EMBL" id="JAP88600.1"/>
    </source>
</evidence>
<accession>A0A146JVP8</accession>
<proteinExistence type="evidence at transcript level"/>
<reference evidence="2" key="1">
    <citation type="submission" date="2015-12" db="EMBL/GenBank/DDBJ databases">
        <title>Antennal transcriptome and differential expression of olfactory genes in the yellow peach moth, Conogethes punctiferalis (Guen e) (Lepidoptera: Crambidae).</title>
        <authorList>
            <person name="Du Y."/>
        </authorList>
    </citation>
    <scope>NUCLEOTIDE SEQUENCE</scope>
    <source>
        <tissue evidence="2">Antennae</tissue>
    </source>
</reference>
<evidence type="ECO:0000256" key="1">
    <source>
        <dbReference type="SAM" id="Phobius"/>
    </source>
</evidence>
<dbReference type="EMBL" id="GEDO01000026">
    <property type="protein sequence ID" value="JAP88600.1"/>
    <property type="molecule type" value="mRNA"/>
</dbReference>
<dbReference type="AlphaFoldDB" id="A0A146JVP8"/>
<feature type="non-terminal residue" evidence="2">
    <location>
        <position position="140"/>
    </location>
</feature>
<protein>
    <submittedName>
        <fullName evidence="2">OBP</fullName>
    </submittedName>
</protein>
<feature type="non-terminal residue" evidence="2">
    <location>
        <position position="1"/>
    </location>
</feature>
<keyword evidence="1" id="KW-0472">Membrane</keyword>
<sequence length="140" mass="16202">MHALGKSIYYGFSGASFVWILVFIFERIEDPLNASVPSYVPFDTTSTAGYSLSVFLEVVPIFWAGYGHLAADCVVACYYSQARTQLKIIKYNLEHMFDNEDKENVLIECDNISNGRFKYLDEVNSNIRTKFIYFIERYKK</sequence>
<organism evidence="2">
    <name type="scientific">Conogethes punctiferalis</name>
    <name type="common">Durian fruit borer</name>
    <name type="synonym">Astura punctiferalis</name>
    <dbReference type="NCBI Taxonomy" id="1133088"/>
    <lineage>
        <taxon>Eukaryota</taxon>
        <taxon>Metazoa</taxon>
        <taxon>Ecdysozoa</taxon>
        <taxon>Arthropoda</taxon>
        <taxon>Hexapoda</taxon>
        <taxon>Insecta</taxon>
        <taxon>Pterygota</taxon>
        <taxon>Neoptera</taxon>
        <taxon>Endopterygota</taxon>
        <taxon>Lepidoptera</taxon>
        <taxon>Glossata</taxon>
        <taxon>Ditrysia</taxon>
        <taxon>Pyraloidea</taxon>
        <taxon>Crambidae</taxon>
        <taxon>Spilomelinae</taxon>
        <taxon>Conogethes</taxon>
    </lineage>
</organism>
<feature type="transmembrane region" description="Helical" evidence="1">
    <location>
        <begin position="7"/>
        <end position="25"/>
    </location>
</feature>
<name>A0A146JVP8_CONPF</name>
<keyword evidence="1" id="KW-0812">Transmembrane</keyword>
<feature type="transmembrane region" description="Helical" evidence="1">
    <location>
        <begin position="61"/>
        <end position="80"/>
    </location>
</feature>